<proteinExistence type="predicted"/>
<protein>
    <submittedName>
        <fullName evidence="2">Uncharacterized protein</fullName>
    </submittedName>
</protein>
<evidence type="ECO:0000256" key="1">
    <source>
        <dbReference type="SAM" id="MobiDB-lite"/>
    </source>
</evidence>
<organism evidence="2 3">
    <name type="scientific">Schizopora paradoxa</name>
    <dbReference type="NCBI Taxonomy" id="27342"/>
    <lineage>
        <taxon>Eukaryota</taxon>
        <taxon>Fungi</taxon>
        <taxon>Dikarya</taxon>
        <taxon>Basidiomycota</taxon>
        <taxon>Agaricomycotina</taxon>
        <taxon>Agaricomycetes</taxon>
        <taxon>Hymenochaetales</taxon>
        <taxon>Schizoporaceae</taxon>
        <taxon>Schizopora</taxon>
    </lineage>
</organism>
<feature type="compositionally biased region" description="Acidic residues" evidence="1">
    <location>
        <begin position="203"/>
        <end position="216"/>
    </location>
</feature>
<feature type="compositionally biased region" description="Low complexity" evidence="1">
    <location>
        <begin position="423"/>
        <end position="437"/>
    </location>
</feature>
<feature type="compositionally biased region" description="Basic and acidic residues" evidence="1">
    <location>
        <begin position="1"/>
        <end position="19"/>
    </location>
</feature>
<dbReference type="InterPro" id="IPR018465">
    <property type="entry name" value="Scm3/HJURP"/>
</dbReference>
<feature type="compositionally biased region" description="Acidic residues" evidence="1">
    <location>
        <begin position="236"/>
        <end position="249"/>
    </location>
</feature>
<dbReference type="OrthoDB" id="2420608at2759"/>
<feature type="compositionally biased region" description="Basic and acidic residues" evidence="1">
    <location>
        <begin position="685"/>
        <end position="695"/>
    </location>
</feature>
<dbReference type="GO" id="GO:0005634">
    <property type="term" value="C:nucleus"/>
    <property type="evidence" value="ECO:0007669"/>
    <property type="project" value="InterPro"/>
</dbReference>
<name>A0A0H2RIL5_9AGAM</name>
<evidence type="ECO:0000313" key="2">
    <source>
        <dbReference type="EMBL" id="KLO11472.1"/>
    </source>
</evidence>
<dbReference type="EMBL" id="KQ085999">
    <property type="protein sequence ID" value="KLO11472.1"/>
    <property type="molecule type" value="Genomic_DNA"/>
</dbReference>
<feature type="compositionally biased region" description="Polar residues" evidence="1">
    <location>
        <begin position="307"/>
        <end position="316"/>
    </location>
</feature>
<dbReference type="InParanoid" id="A0A0H2RIL5"/>
<evidence type="ECO:0000313" key="3">
    <source>
        <dbReference type="Proteomes" id="UP000053477"/>
    </source>
</evidence>
<feature type="compositionally biased region" description="Acidic residues" evidence="1">
    <location>
        <begin position="323"/>
        <end position="335"/>
    </location>
</feature>
<feature type="compositionally biased region" description="Polar residues" evidence="1">
    <location>
        <begin position="483"/>
        <end position="499"/>
    </location>
</feature>
<sequence length="931" mass="103289">MSIVHDVEDAVNDGDEHKMKAMNFDSSSRASSMMPPPRAPLMTPSASPPFFRRPDMPSPSKKRRISETPSLAGSSSRSGTFSSISSSLPSPPTSRSSEDSVAESASARRVLDIWSSLADKYARGIDEDDIVDIRTGKIIQDSGFLSSSNTEWKFGCFMNLSDEEDEEEGDANRVAREGIGGEILEEEEGPDELDAFANTEDERIPDDEGPLDEDGDELQRSPGMLRVKRLKPMAEPDPDDAADLAEFLEAEQRRKNEFGDFECETDIDGQSEVDTDVEERDDDFYASDGQEDDAAPLEEGTDKSDFETSNASSRTDSPIIDLTQDEDSDEDDLDGPELPVVVADEPLETSDDEGSEDDFGNWTEDEGTFVYAVDEVEGTRPPEQQNVKETPKTKEKPSPNLDSNLRSNSCLRRDSTKFIQLQTPPRSTSSVPSSSRTIFKRKSKPKPLDAIPTCSSQDVEDNLENDLEFDAPTFEDAPRSPQEVESFSNRRPSVASTSRLIPEVVIPIFNPTRKLHPPQPLPTKSASLETKSSSVGQVPSAYSKRDKGKTPIRRVVQASPSADLHDAGSSPQKPEEDGALIGSIPQEVEEDEEPEVAPRRGKKRRRTSSSNDNLEHEVKDTKHFEKPSPGKRDTSSDRHLRDKHRDIESQAVPSTSSTDRRRHASAQPHPTRYPPEHYWSPYHYGHPDHRFKSEHPDDEDYRYKSPYPYPPPVHDPTAQYQLAHALHTISAIMGGGMPPFPPPGHNPHSAYPHWTPRTPSRRHSQSDVLETPQSLASDPPLSSPVDSETSETHSSSSPNKFESPTRGRSKGRSRPPTPPRPRSAIRGANSKPRSPFKIRRQVSFSSPEAVEIDIEGVLPSSSDIEDDHEQSSDDETDHHVRSPMRAQTPGPPPTREAPKNGNSDYPSRKTGYKSHAIEFKNTSRPRTFGSK</sequence>
<dbReference type="GO" id="GO:0042393">
    <property type="term" value="F:histone binding"/>
    <property type="evidence" value="ECO:0007669"/>
    <property type="project" value="InterPro"/>
</dbReference>
<feature type="region of interest" description="Disordered" evidence="1">
    <location>
        <begin position="196"/>
        <end position="931"/>
    </location>
</feature>
<dbReference type="AlphaFoldDB" id="A0A0H2RIL5"/>
<feature type="compositionally biased region" description="Acidic residues" evidence="1">
    <location>
        <begin position="345"/>
        <end position="367"/>
    </location>
</feature>
<feature type="compositionally biased region" description="Polar residues" evidence="1">
    <location>
        <begin position="766"/>
        <end position="776"/>
    </location>
</feature>
<reference evidence="2 3" key="1">
    <citation type="submission" date="2015-04" db="EMBL/GenBank/DDBJ databases">
        <title>Complete genome sequence of Schizopora paradoxa KUC8140, a cosmopolitan wood degrader in East Asia.</title>
        <authorList>
            <consortium name="DOE Joint Genome Institute"/>
            <person name="Min B."/>
            <person name="Park H."/>
            <person name="Jang Y."/>
            <person name="Kim J.-J."/>
            <person name="Kim K.H."/>
            <person name="Pangilinan J."/>
            <person name="Lipzen A."/>
            <person name="Riley R."/>
            <person name="Grigoriev I.V."/>
            <person name="Spatafora J.W."/>
            <person name="Choi I.-G."/>
        </authorList>
    </citation>
    <scope>NUCLEOTIDE SEQUENCE [LARGE SCALE GENOMIC DNA]</scope>
    <source>
        <strain evidence="2 3">KUC8140</strain>
    </source>
</reference>
<feature type="compositionally biased region" description="Acidic residues" evidence="1">
    <location>
        <begin position="863"/>
        <end position="875"/>
    </location>
</feature>
<accession>A0A0H2RIL5</accession>
<feature type="compositionally biased region" description="Acidic residues" evidence="1">
    <location>
        <begin position="458"/>
        <end position="469"/>
    </location>
</feature>
<feature type="region of interest" description="Disordered" evidence="1">
    <location>
        <begin position="1"/>
        <end position="107"/>
    </location>
</feature>
<feature type="compositionally biased region" description="Polar residues" evidence="1">
    <location>
        <begin position="920"/>
        <end position="931"/>
    </location>
</feature>
<feature type="compositionally biased region" description="Acidic residues" evidence="1">
    <location>
        <begin position="259"/>
        <end position="296"/>
    </location>
</feature>
<dbReference type="STRING" id="27342.A0A0H2RIL5"/>
<feature type="compositionally biased region" description="Low complexity" evidence="1">
    <location>
        <begin position="69"/>
        <end position="88"/>
    </location>
</feature>
<feature type="compositionally biased region" description="Basic and acidic residues" evidence="1">
    <location>
        <begin position="613"/>
        <end position="648"/>
    </location>
</feature>
<gene>
    <name evidence="2" type="ORF">SCHPADRAFT_998878</name>
</gene>
<feature type="compositionally biased region" description="Polar residues" evidence="1">
    <location>
        <begin position="522"/>
        <end position="537"/>
    </location>
</feature>
<feature type="compositionally biased region" description="Polar residues" evidence="1">
    <location>
        <begin position="400"/>
        <end position="410"/>
    </location>
</feature>
<dbReference type="Pfam" id="PF10384">
    <property type="entry name" value="Scm3"/>
    <property type="match status" value="1"/>
</dbReference>
<keyword evidence="3" id="KW-1185">Reference proteome</keyword>
<dbReference type="Proteomes" id="UP000053477">
    <property type="component" value="Unassembled WGS sequence"/>
</dbReference>